<evidence type="ECO:0000256" key="3">
    <source>
        <dbReference type="SAM" id="Phobius"/>
    </source>
</evidence>
<dbReference type="RefSeq" id="WP_021828353.1">
    <property type="nucleotide sequence ID" value="NZ_CP015840.1"/>
</dbReference>
<keyword evidence="3" id="KW-0812">Transmembrane</keyword>
<organism evidence="4 5">
    <name type="scientific">Chlamydia gallinacea 08-1274/3</name>
    <dbReference type="NCBI Taxonomy" id="1143323"/>
    <lineage>
        <taxon>Bacteria</taxon>
        <taxon>Pseudomonadati</taxon>
        <taxon>Chlamydiota</taxon>
        <taxon>Chlamydiia</taxon>
        <taxon>Chlamydiales</taxon>
        <taxon>Chlamydiaceae</taxon>
        <taxon>Chlamydia/Chlamydophila group</taxon>
        <taxon>Chlamydia</taxon>
    </lineage>
</organism>
<dbReference type="OrthoDB" id="17844at2"/>
<gene>
    <name evidence="4" type="ORF">M787_004315</name>
</gene>
<evidence type="ECO:0000313" key="5">
    <source>
        <dbReference type="Proteomes" id="UP000019147"/>
    </source>
</evidence>
<feature type="coiled-coil region" evidence="1">
    <location>
        <begin position="229"/>
        <end position="263"/>
    </location>
</feature>
<feature type="transmembrane region" description="Helical" evidence="3">
    <location>
        <begin position="178"/>
        <end position="210"/>
    </location>
</feature>
<keyword evidence="1" id="KW-0175">Coiled coil</keyword>
<accession>A0A173E068</accession>
<sequence length="352" mass="37849">MISGSTQQVPLELNSHLVANRNFIKNERQTFVAVIGAIVLGILTLLTGVCVLLLPLGITSTLSISFGVLGIAVGAVVIAFSLRIIYTQAALLRKNFLEVKQAFKLSCSSVSLEKNEEPILSFLLPSPLDAFTYSKTHCMEKTSTWVALLEIILGVSAIVGSVLSELLVFSWLRPGISLGLAITGAALLSSGIANVRAFSLNCQGILHLYFARRMQEIKNREEKSHEQAIESLTSRVNLLESHLNQANIKVADLTTQLVVKQAEIAHLKNSFLKPSEVLPSPSPIQQLGSKPPWGLVKSTAAYIGSFFIKTGDTATSAPLAMLQSTNAPLPLGSASKDSLSEGSSDEEWHDAD</sequence>
<feature type="transmembrane region" description="Helical" evidence="3">
    <location>
        <begin position="31"/>
        <end position="58"/>
    </location>
</feature>
<proteinExistence type="predicted"/>
<reference evidence="4 5" key="1">
    <citation type="journal article" date="2014" name="Syst. Appl. Microbiol.">
        <title>Evidence for the existence of two new members of the family Chlamydiaceae and proposal of Chlamydia avium sp. nov. and Chlamydia gallinacea sp. nov.</title>
        <authorList>
            <person name="Sachse K."/>
            <person name="Laroucau K."/>
            <person name="Riege K."/>
            <person name="Wehner S."/>
            <person name="Dilcher M."/>
            <person name="Creasy H.H."/>
            <person name="Weidmann M."/>
            <person name="Myers G."/>
            <person name="Vorimore F."/>
            <person name="Vicari N."/>
            <person name="Magnino S."/>
            <person name="Liebler-Tenorio E."/>
            <person name="Ruettger A."/>
            <person name="Bavoil P.M."/>
            <person name="Hufert F.T."/>
            <person name="Rossello-Mora R."/>
            <person name="Marz M."/>
        </authorList>
    </citation>
    <scope>NUCLEOTIDE SEQUENCE [LARGE SCALE GENOMIC DNA]</scope>
    <source>
        <strain evidence="4 5">08-1274/3</strain>
    </source>
</reference>
<feature type="compositionally biased region" description="Acidic residues" evidence="2">
    <location>
        <begin position="343"/>
        <end position="352"/>
    </location>
</feature>
<evidence type="ECO:0000256" key="1">
    <source>
        <dbReference type="SAM" id="Coils"/>
    </source>
</evidence>
<dbReference type="GeneID" id="81478529"/>
<keyword evidence="3" id="KW-1133">Transmembrane helix</keyword>
<dbReference type="Proteomes" id="UP000019147">
    <property type="component" value="Chromosome"/>
</dbReference>
<feature type="transmembrane region" description="Helical" evidence="3">
    <location>
        <begin position="64"/>
        <end position="86"/>
    </location>
</feature>
<evidence type="ECO:0000313" key="4">
    <source>
        <dbReference type="EMBL" id="ANG66533.1"/>
    </source>
</evidence>
<protein>
    <submittedName>
        <fullName evidence="4">Uncharacterized protein</fullName>
    </submittedName>
</protein>
<name>A0A173E068_9CHLA</name>
<dbReference type="KEGG" id="cgz:M787_004315"/>
<dbReference type="EMBL" id="CP015840">
    <property type="protein sequence ID" value="ANG66533.1"/>
    <property type="molecule type" value="Genomic_DNA"/>
</dbReference>
<feature type="region of interest" description="Disordered" evidence="2">
    <location>
        <begin position="326"/>
        <end position="352"/>
    </location>
</feature>
<evidence type="ECO:0000256" key="2">
    <source>
        <dbReference type="SAM" id="MobiDB-lite"/>
    </source>
</evidence>
<feature type="transmembrane region" description="Helical" evidence="3">
    <location>
        <begin position="145"/>
        <end position="172"/>
    </location>
</feature>
<dbReference type="AlphaFoldDB" id="A0A173E068"/>
<keyword evidence="3" id="KW-0472">Membrane</keyword>